<dbReference type="SUPFAM" id="SSF53850">
    <property type="entry name" value="Periplasmic binding protein-like II"/>
    <property type="match status" value="1"/>
</dbReference>
<name>A0A502FAG2_9SPHN</name>
<dbReference type="EMBL" id="RCZC01000015">
    <property type="protein sequence ID" value="TPG46405.1"/>
    <property type="molecule type" value="Genomic_DNA"/>
</dbReference>
<dbReference type="Gene3D" id="3.40.190.10">
    <property type="entry name" value="Periplasmic binding protein-like II"/>
    <property type="match status" value="1"/>
</dbReference>
<protein>
    <submittedName>
        <fullName evidence="1">ABC transporter substrate-binding protein</fullName>
    </submittedName>
</protein>
<reference evidence="1 2" key="1">
    <citation type="journal article" date="2019" name="Environ. Microbiol.">
        <title>Species interactions and distinct microbial communities in high Arctic permafrost affected cryosols are associated with the CH4 and CO2 gas fluxes.</title>
        <authorList>
            <person name="Altshuler I."/>
            <person name="Hamel J."/>
            <person name="Turney S."/>
            <person name="Magnuson E."/>
            <person name="Levesque R."/>
            <person name="Greer C."/>
            <person name="Whyte L.G."/>
        </authorList>
    </citation>
    <scope>NUCLEOTIDE SEQUENCE [LARGE SCALE GENOMIC DNA]</scope>
    <source>
        <strain evidence="1 2">E6.1</strain>
    </source>
</reference>
<gene>
    <name evidence="1" type="ORF">EAH76_23640</name>
</gene>
<evidence type="ECO:0000313" key="2">
    <source>
        <dbReference type="Proteomes" id="UP000319931"/>
    </source>
</evidence>
<dbReference type="Pfam" id="PF12974">
    <property type="entry name" value="Phosphonate-bd"/>
    <property type="match status" value="1"/>
</dbReference>
<proteinExistence type="predicted"/>
<evidence type="ECO:0000313" key="1">
    <source>
        <dbReference type="EMBL" id="TPG46405.1"/>
    </source>
</evidence>
<dbReference type="PROSITE" id="PS51257">
    <property type="entry name" value="PROKAR_LIPOPROTEIN"/>
    <property type="match status" value="1"/>
</dbReference>
<dbReference type="AlphaFoldDB" id="A0A502FAG2"/>
<accession>A0A502FAG2</accession>
<dbReference type="OrthoDB" id="8689594at2"/>
<organism evidence="1 2">
    <name type="scientific">Sphingomonas glacialis</name>
    <dbReference type="NCBI Taxonomy" id="658225"/>
    <lineage>
        <taxon>Bacteria</taxon>
        <taxon>Pseudomonadati</taxon>
        <taxon>Pseudomonadota</taxon>
        <taxon>Alphaproteobacteria</taxon>
        <taxon>Sphingomonadales</taxon>
        <taxon>Sphingomonadaceae</taxon>
        <taxon>Sphingomonas</taxon>
    </lineage>
</organism>
<comment type="caution">
    <text evidence="1">The sequence shown here is derived from an EMBL/GenBank/DDBJ whole genome shotgun (WGS) entry which is preliminary data.</text>
</comment>
<dbReference type="Proteomes" id="UP000319931">
    <property type="component" value="Unassembled WGS sequence"/>
</dbReference>
<keyword evidence="2" id="KW-1185">Reference proteome</keyword>
<sequence>MVRSRGATRCDRHGRVGRTNGSGMIPLSIGCLFSDRIEALLDGRVQISDATTTIHCVEAQTLFRQVLREQAYDVAELSMGSHIAAVAAGRRDYVALPVFLSRSFRHGNLYVRTDRGIDRPEDLAGKRIGLVDYQQTAALWLRGILADDHGVARTSIDWITAGLHAPVLTDRAPGAMPPGIRVTRSPATLDAMLADGTLDAVISPTTPRCVRHPSAPVAPLWPDARATEMAWFGRTGIFPIMHLVVVRRRLVEANPALYDALVAAFEQALAFALDDLAARDFPKVAMPWLKRAAADAAGATGPVWRYGVEANRGTLERMLRYAVADGLATEALALEGLFT</sequence>